<reference evidence="1" key="1">
    <citation type="journal article" date="2013" name="Science">
        <title>Genomic diversity and evolution of the head crest in the rock pigeon.</title>
        <authorList>
            <person name="Shapiro M.D."/>
            <person name="Kronenberg Z."/>
            <person name="Li C."/>
            <person name="Domyan E.T."/>
            <person name="Pan H."/>
            <person name="Campbell M."/>
            <person name="Tan H."/>
            <person name="Huff C.D."/>
            <person name="Hu H."/>
            <person name="Vickrey A.I."/>
            <person name="Nielsen S.C."/>
            <person name="Stringham S.A."/>
            <person name="Hu H."/>
            <person name="Willerslev E."/>
            <person name="Gilbert M.T."/>
            <person name="Yandell M."/>
            <person name="Zhang G."/>
            <person name="Wang J."/>
        </authorList>
    </citation>
    <scope>NUCLEOTIDE SEQUENCE [LARGE SCALE GENOMIC DNA]</scope>
    <source>
        <tissue evidence="1">Blood</tissue>
    </source>
</reference>
<sequence length="251" mass="28394">MAEHSRVRATCSANANLYEKQEEHAWDVGHSHRVISKFSLTNSSLQQDQDYDDALKLSWSSVTMLEAVLNFKYSGGPGHVEGYYRNLSLGLHVEVEPSVFFTRVSTLPATRNNPPQVEDQTVVEKHHKEFTFLPSTLSALKNFLRWSPEKHHTCTQAATNSSPYNVSHNRKGFKAPGFRHMKEKGHNDCTINCAVTTMPYYFKIMNINRSVQTNAIAFLSWTENTCSSPDSRLSYTGTAMLSLNTQVYDAH</sequence>
<proteinExistence type="predicted"/>
<gene>
    <name evidence="1" type="ORF">A306_03385</name>
</gene>
<dbReference type="AlphaFoldDB" id="R7VTG7"/>
<dbReference type="EMBL" id="KB377032">
    <property type="protein sequence ID" value="EMC87856.1"/>
    <property type="molecule type" value="Genomic_DNA"/>
</dbReference>
<accession>R7VTG7</accession>
<organism evidence="1">
    <name type="scientific">Columba livia</name>
    <name type="common">Rock dove</name>
    <dbReference type="NCBI Taxonomy" id="8932"/>
    <lineage>
        <taxon>Eukaryota</taxon>
        <taxon>Metazoa</taxon>
        <taxon>Chordata</taxon>
        <taxon>Craniata</taxon>
        <taxon>Vertebrata</taxon>
        <taxon>Euteleostomi</taxon>
        <taxon>Archelosauria</taxon>
        <taxon>Archosauria</taxon>
        <taxon>Dinosauria</taxon>
        <taxon>Saurischia</taxon>
        <taxon>Theropoda</taxon>
        <taxon>Coelurosauria</taxon>
        <taxon>Aves</taxon>
        <taxon>Neognathae</taxon>
        <taxon>Neoaves</taxon>
        <taxon>Columbimorphae</taxon>
        <taxon>Columbiformes</taxon>
        <taxon>Columbidae</taxon>
        <taxon>Columba</taxon>
    </lineage>
</organism>
<name>R7VTG7_COLLI</name>
<protein>
    <submittedName>
        <fullName evidence="1">Trafficking protein particle complex subunit 9</fullName>
    </submittedName>
</protein>
<evidence type="ECO:0000313" key="1">
    <source>
        <dbReference type="EMBL" id="EMC87856.1"/>
    </source>
</evidence>